<proteinExistence type="predicted"/>
<keyword evidence="3" id="KW-1185">Reference proteome</keyword>
<keyword evidence="1" id="KW-0732">Signal</keyword>
<name>A0A813HU17_POLGL</name>
<reference evidence="2" key="1">
    <citation type="submission" date="2021-02" db="EMBL/GenBank/DDBJ databases">
        <authorList>
            <person name="Dougan E. K."/>
            <person name="Rhodes N."/>
            <person name="Thang M."/>
            <person name="Chan C."/>
        </authorList>
    </citation>
    <scope>NUCLEOTIDE SEQUENCE</scope>
</reference>
<gene>
    <name evidence="2" type="ORF">PGLA1383_LOCUS56406</name>
</gene>
<dbReference type="EMBL" id="CAJNNV010033026">
    <property type="protein sequence ID" value="CAE8641816.1"/>
    <property type="molecule type" value="Genomic_DNA"/>
</dbReference>
<dbReference type="Proteomes" id="UP000654075">
    <property type="component" value="Unassembled WGS sequence"/>
</dbReference>
<dbReference type="AlphaFoldDB" id="A0A813HU17"/>
<feature type="chain" id="PRO_5032894172" evidence="1">
    <location>
        <begin position="24"/>
        <end position="181"/>
    </location>
</feature>
<evidence type="ECO:0000313" key="3">
    <source>
        <dbReference type="Proteomes" id="UP000654075"/>
    </source>
</evidence>
<comment type="caution">
    <text evidence="2">The sequence shown here is derived from an EMBL/GenBank/DDBJ whole genome shotgun (WGS) entry which is preliminary data.</text>
</comment>
<sequence>MNFSKMQCLAVSIVIFAAAQAFADTDSVALAFQADENCTGGEEAMHLLQARSAKSASADQVASQEENIFQALKALSYAIAENDQDPCSSGLLGALQSSSPAAKACIAKCQLSCPSLNDAISKYLTGGGEVAGKASICKNMASLTCLVEAEQIATCMPMLTQAASFGLKIPTSVDAFKSVCK</sequence>
<accession>A0A813HU17</accession>
<evidence type="ECO:0000256" key="1">
    <source>
        <dbReference type="SAM" id="SignalP"/>
    </source>
</evidence>
<organism evidence="2 3">
    <name type="scientific">Polarella glacialis</name>
    <name type="common">Dinoflagellate</name>
    <dbReference type="NCBI Taxonomy" id="89957"/>
    <lineage>
        <taxon>Eukaryota</taxon>
        <taxon>Sar</taxon>
        <taxon>Alveolata</taxon>
        <taxon>Dinophyceae</taxon>
        <taxon>Suessiales</taxon>
        <taxon>Suessiaceae</taxon>
        <taxon>Polarella</taxon>
    </lineage>
</organism>
<protein>
    <submittedName>
        <fullName evidence="2">Uncharacterized protein</fullName>
    </submittedName>
</protein>
<feature type="signal peptide" evidence="1">
    <location>
        <begin position="1"/>
        <end position="23"/>
    </location>
</feature>
<evidence type="ECO:0000313" key="2">
    <source>
        <dbReference type="EMBL" id="CAE8641816.1"/>
    </source>
</evidence>